<name>A0A853CSV6_9MICO</name>
<reference evidence="2 3" key="1">
    <citation type="submission" date="2020-07" db="EMBL/GenBank/DDBJ databases">
        <title>Sequencing the genomes of 1000 actinobacteria strains.</title>
        <authorList>
            <person name="Klenk H.-P."/>
        </authorList>
    </citation>
    <scope>NUCLEOTIDE SEQUENCE [LARGE SCALE GENOMIC DNA]</scope>
    <source>
        <strain evidence="2 3">DSM 15165</strain>
    </source>
</reference>
<dbReference type="RefSeq" id="WP_179604983.1">
    <property type="nucleotide sequence ID" value="NZ_BAABEH010000001.1"/>
</dbReference>
<evidence type="ECO:0000256" key="1">
    <source>
        <dbReference type="SAM" id="Phobius"/>
    </source>
</evidence>
<organism evidence="2 3">
    <name type="scientific">Leifsonia shinshuensis</name>
    <dbReference type="NCBI Taxonomy" id="150026"/>
    <lineage>
        <taxon>Bacteria</taxon>
        <taxon>Bacillati</taxon>
        <taxon>Actinomycetota</taxon>
        <taxon>Actinomycetes</taxon>
        <taxon>Micrococcales</taxon>
        <taxon>Microbacteriaceae</taxon>
        <taxon>Leifsonia</taxon>
    </lineage>
</organism>
<evidence type="ECO:0000313" key="2">
    <source>
        <dbReference type="EMBL" id="NYJ23003.1"/>
    </source>
</evidence>
<dbReference type="NCBIfam" id="TIGR02532">
    <property type="entry name" value="IV_pilin_GFxxxE"/>
    <property type="match status" value="1"/>
</dbReference>
<keyword evidence="1" id="KW-0472">Membrane</keyword>
<sequence>MIRLARLLRIRAAQTRDAGLTLIELLVAIALTTVVTALAVSLFATATHTVSLSQSIDGGTRQAANGMNQVARMIRAATPDPLTNPVVGGQQSDPAIITASAKLITFYAYVNLSGGESPVMVTYDATTGTLVEKQYPATTTVAGVNGNWTFSSTYTQRSLCNSIPSTTTVFRYFDKTGAELLPANLVTWQARATIASVQVTITIQPTGAANAVTLTNTIGMANIGSGS</sequence>
<feature type="transmembrane region" description="Helical" evidence="1">
    <location>
        <begin position="21"/>
        <end position="44"/>
    </location>
</feature>
<keyword evidence="1" id="KW-0812">Transmembrane</keyword>
<evidence type="ECO:0000313" key="3">
    <source>
        <dbReference type="Proteomes" id="UP000578352"/>
    </source>
</evidence>
<proteinExistence type="predicted"/>
<accession>A0A853CSV6</accession>
<dbReference type="AlphaFoldDB" id="A0A853CSV6"/>
<dbReference type="Proteomes" id="UP000578352">
    <property type="component" value="Unassembled WGS sequence"/>
</dbReference>
<dbReference type="Pfam" id="PF07963">
    <property type="entry name" value="N_methyl"/>
    <property type="match status" value="1"/>
</dbReference>
<dbReference type="InterPro" id="IPR012902">
    <property type="entry name" value="N_methyl_site"/>
</dbReference>
<dbReference type="PROSITE" id="PS00409">
    <property type="entry name" value="PROKAR_NTER_METHYL"/>
    <property type="match status" value="1"/>
</dbReference>
<gene>
    <name evidence="2" type="ORF">HNR13_001290</name>
</gene>
<keyword evidence="1" id="KW-1133">Transmembrane helix</keyword>
<dbReference type="EMBL" id="JACCFL010000001">
    <property type="protein sequence ID" value="NYJ23003.1"/>
    <property type="molecule type" value="Genomic_DNA"/>
</dbReference>
<protein>
    <submittedName>
        <fullName evidence="2">Prepilin-type N-terminal cleavage/methylation domain-containing protein</fullName>
    </submittedName>
</protein>
<comment type="caution">
    <text evidence="2">The sequence shown here is derived from an EMBL/GenBank/DDBJ whole genome shotgun (WGS) entry which is preliminary data.</text>
</comment>